<gene>
    <name evidence="2" type="ORF">GCM10023175_42260</name>
</gene>
<reference evidence="3" key="1">
    <citation type="journal article" date="2019" name="Int. J. Syst. Evol. Microbiol.">
        <title>The Global Catalogue of Microorganisms (GCM) 10K type strain sequencing project: providing services to taxonomists for standard genome sequencing and annotation.</title>
        <authorList>
            <consortium name="The Broad Institute Genomics Platform"/>
            <consortium name="The Broad Institute Genome Sequencing Center for Infectious Disease"/>
            <person name="Wu L."/>
            <person name="Ma J."/>
        </authorList>
    </citation>
    <scope>NUCLEOTIDE SEQUENCE [LARGE SCALE GENOMIC DNA]</scope>
    <source>
        <strain evidence="3">JCM 17906</strain>
    </source>
</reference>
<dbReference type="Gene3D" id="1.10.10.10">
    <property type="entry name" value="Winged helix-like DNA-binding domain superfamily/Winged helix DNA-binding domain"/>
    <property type="match status" value="1"/>
</dbReference>
<dbReference type="Pfam" id="PF12802">
    <property type="entry name" value="MarR_2"/>
    <property type="match status" value="1"/>
</dbReference>
<dbReference type="InterPro" id="IPR039422">
    <property type="entry name" value="MarR/SlyA-like"/>
</dbReference>
<dbReference type="InterPro" id="IPR000835">
    <property type="entry name" value="HTH_MarR-typ"/>
</dbReference>
<dbReference type="PRINTS" id="PR00598">
    <property type="entry name" value="HTHMARR"/>
</dbReference>
<dbReference type="PANTHER" id="PTHR33164">
    <property type="entry name" value="TRANSCRIPTIONAL REGULATOR, MARR FAMILY"/>
    <property type="match status" value="1"/>
</dbReference>
<proteinExistence type="predicted"/>
<accession>A0ABP8RWG6</accession>
<dbReference type="EMBL" id="BAABGT010000063">
    <property type="protein sequence ID" value="GAA4551063.1"/>
    <property type="molecule type" value="Genomic_DNA"/>
</dbReference>
<protein>
    <submittedName>
        <fullName evidence="2">MarR family transcriptional regulator</fullName>
    </submittedName>
</protein>
<sequence length="187" mass="20432">MSSTSEKKARSEVGRDLEGLADQWSKELDGLNVKPFIVVASVLRMSILIEREFTALAQSHGLRPGDLRVLLALRRSGPKQALSPANLFRTLMITSGAVSKQVDSLEAKGLVTRIADPDNLRGLLVRLEPEGAAIANATMETICTDFCGMADLEGEQLSTTLDVLADLLVRVESSSQPDDRRRWRETA</sequence>
<feature type="domain" description="HTH marR-type" evidence="1">
    <location>
        <begin position="10"/>
        <end position="173"/>
    </location>
</feature>
<dbReference type="Proteomes" id="UP001501598">
    <property type="component" value="Unassembled WGS sequence"/>
</dbReference>
<dbReference type="InterPro" id="IPR036388">
    <property type="entry name" value="WH-like_DNA-bd_sf"/>
</dbReference>
<dbReference type="SUPFAM" id="SSF46785">
    <property type="entry name" value="Winged helix' DNA-binding domain"/>
    <property type="match status" value="1"/>
</dbReference>
<organism evidence="2 3">
    <name type="scientific">Pseudonocardia xishanensis</name>
    <dbReference type="NCBI Taxonomy" id="630995"/>
    <lineage>
        <taxon>Bacteria</taxon>
        <taxon>Bacillati</taxon>
        <taxon>Actinomycetota</taxon>
        <taxon>Actinomycetes</taxon>
        <taxon>Pseudonocardiales</taxon>
        <taxon>Pseudonocardiaceae</taxon>
        <taxon>Pseudonocardia</taxon>
    </lineage>
</organism>
<dbReference type="SMART" id="SM00347">
    <property type="entry name" value="HTH_MARR"/>
    <property type="match status" value="1"/>
</dbReference>
<dbReference type="PROSITE" id="PS50995">
    <property type="entry name" value="HTH_MARR_2"/>
    <property type="match status" value="1"/>
</dbReference>
<dbReference type="RefSeq" id="WP_345421202.1">
    <property type="nucleotide sequence ID" value="NZ_BAABGT010000063.1"/>
</dbReference>
<name>A0ABP8RWG6_9PSEU</name>
<dbReference type="InterPro" id="IPR036390">
    <property type="entry name" value="WH_DNA-bd_sf"/>
</dbReference>
<keyword evidence="3" id="KW-1185">Reference proteome</keyword>
<evidence type="ECO:0000259" key="1">
    <source>
        <dbReference type="PROSITE" id="PS50995"/>
    </source>
</evidence>
<evidence type="ECO:0000313" key="2">
    <source>
        <dbReference type="EMBL" id="GAA4551063.1"/>
    </source>
</evidence>
<comment type="caution">
    <text evidence="2">The sequence shown here is derived from an EMBL/GenBank/DDBJ whole genome shotgun (WGS) entry which is preliminary data.</text>
</comment>
<evidence type="ECO:0000313" key="3">
    <source>
        <dbReference type="Proteomes" id="UP001501598"/>
    </source>
</evidence>
<dbReference type="PANTHER" id="PTHR33164:SF104">
    <property type="entry name" value="TRANSCRIPTIONAL REGULATORY PROTEIN"/>
    <property type="match status" value="1"/>
</dbReference>